<evidence type="ECO:0000313" key="2">
    <source>
        <dbReference type="EMBL" id="SDQ09049.1"/>
    </source>
</evidence>
<dbReference type="Pfam" id="PF12867">
    <property type="entry name" value="DinB_2"/>
    <property type="match status" value="1"/>
</dbReference>
<gene>
    <name evidence="2" type="ORF">SAMN05216231_0366</name>
</gene>
<dbReference type="InterPro" id="IPR034660">
    <property type="entry name" value="DinB/YfiT-like"/>
</dbReference>
<proteinExistence type="predicted"/>
<dbReference type="SUPFAM" id="SSF109854">
    <property type="entry name" value="DinB/YfiT-like putative metalloenzymes"/>
    <property type="match status" value="1"/>
</dbReference>
<dbReference type="InterPro" id="IPR024775">
    <property type="entry name" value="DinB-like"/>
</dbReference>
<feature type="domain" description="DinB-like" evidence="1">
    <location>
        <begin position="8"/>
        <end position="142"/>
    </location>
</feature>
<accession>A0A1H0Y1H7</accession>
<dbReference type="Gene3D" id="1.20.120.450">
    <property type="entry name" value="dinb family like domain"/>
    <property type="match status" value="1"/>
</dbReference>
<dbReference type="Proteomes" id="UP000199444">
    <property type="component" value="Unassembled WGS sequence"/>
</dbReference>
<sequence length="152" mass="17540">MNELMYTQFDKTRKAFLKKIDGLDKGLTDIQPAGFNNTIHWHIGHVLTVTEQVLFGYPRKSQHLPSHYKELFAYGTNPADWSDDVPSIEELISQLTDQLDRIKEIPPEKFNETLPKPMMGNETYGELAVMTTYHEANHLGQIHAMERVIENK</sequence>
<keyword evidence="3" id="KW-1185">Reference proteome</keyword>
<dbReference type="RefSeq" id="WP_092491249.1">
    <property type="nucleotide sequence ID" value="NZ_FNKD01000001.1"/>
</dbReference>
<protein>
    <submittedName>
        <fullName evidence="2">DinB superfamily protein</fullName>
    </submittedName>
</protein>
<evidence type="ECO:0000313" key="3">
    <source>
        <dbReference type="Proteomes" id="UP000199444"/>
    </source>
</evidence>
<name>A0A1H0Y1H7_9BACI</name>
<reference evidence="2 3" key="1">
    <citation type="submission" date="2016-10" db="EMBL/GenBank/DDBJ databases">
        <authorList>
            <person name="de Groot N.N."/>
        </authorList>
    </citation>
    <scope>NUCLEOTIDE SEQUENCE [LARGE SCALE GENOMIC DNA]</scope>
    <source>
        <strain evidence="2 3">CGMCC 1.10449</strain>
    </source>
</reference>
<organism evidence="2 3">
    <name type="scientific">Virgibacillus salinus</name>
    <dbReference type="NCBI Taxonomy" id="553311"/>
    <lineage>
        <taxon>Bacteria</taxon>
        <taxon>Bacillati</taxon>
        <taxon>Bacillota</taxon>
        <taxon>Bacilli</taxon>
        <taxon>Bacillales</taxon>
        <taxon>Bacillaceae</taxon>
        <taxon>Virgibacillus</taxon>
    </lineage>
</organism>
<evidence type="ECO:0000259" key="1">
    <source>
        <dbReference type="Pfam" id="PF12867"/>
    </source>
</evidence>
<dbReference type="EMBL" id="FNKD01000001">
    <property type="protein sequence ID" value="SDQ09049.1"/>
    <property type="molecule type" value="Genomic_DNA"/>
</dbReference>
<dbReference type="STRING" id="553311.SAMN05216231_0366"/>
<dbReference type="AlphaFoldDB" id="A0A1H0Y1H7"/>